<dbReference type="EMBL" id="VRYZ01000001">
    <property type="protein sequence ID" value="TXS94411.1"/>
    <property type="molecule type" value="Genomic_DNA"/>
</dbReference>
<reference evidence="2 3" key="1">
    <citation type="submission" date="2019-08" db="EMBL/GenBank/DDBJ databases">
        <title>Parahaliea maris sp. nov., isolated from the surface seawater.</title>
        <authorList>
            <person name="Liu Y."/>
        </authorList>
    </citation>
    <scope>NUCLEOTIDE SEQUENCE [LARGE SCALE GENOMIC DNA]</scope>
    <source>
        <strain evidence="2 3">S2-26</strain>
    </source>
</reference>
<organism evidence="2 3">
    <name type="scientific">Parahaliea aestuarii</name>
    <dbReference type="NCBI Taxonomy" id="1852021"/>
    <lineage>
        <taxon>Bacteria</taxon>
        <taxon>Pseudomonadati</taxon>
        <taxon>Pseudomonadota</taxon>
        <taxon>Gammaproteobacteria</taxon>
        <taxon>Cellvibrionales</taxon>
        <taxon>Halieaceae</taxon>
        <taxon>Parahaliea</taxon>
    </lineage>
</organism>
<name>A0A5C9A5C3_9GAMM</name>
<dbReference type="Pfam" id="PF13279">
    <property type="entry name" value="4HBT_2"/>
    <property type="match status" value="1"/>
</dbReference>
<dbReference type="CDD" id="cd00586">
    <property type="entry name" value="4HBT"/>
    <property type="match status" value="1"/>
</dbReference>
<evidence type="ECO:0000313" key="3">
    <source>
        <dbReference type="Proteomes" id="UP000321933"/>
    </source>
</evidence>
<dbReference type="Gene3D" id="3.10.129.10">
    <property type="entry name" value="Hotdog Thioesterase"/>
    <property type="match status" value="1"/>
</dbReference>
<dbReference type="InterPro" id="IPR029069">
    <property type="entry name" value="HotDog_dom_sf"/>
</dbReference>
<dbReference type="GO" id="GO:0047617">
    <property type="term" value="F:fatty acyl-CoA hydrolase activity"/>
    <property type="evidence" value="ECO:0007669"/>
    <property type="project" value="TreeGrafter"/>
</dbReference>
<accession>A0A5C9A5C3</accession>
<protein>
    <submittedName>
        <fullName evidence="2">Thioesterase</fullName>
    </submittedName>
</protein>
<comment type="caution">
    <text evidence="2">The sequence shown here is derived from an EMBL/GenBank/DDBJ whole genome shotgun (WGS) entry which is preliminary data.</text>
</comment>
<evidence type="ECO:0000313" key="2">
    <source>
        <dbReference type="EMBL" id="TXS94411.1"/>
    </source>
</evidence>
<dbReference type="OrthoDB" id="6117985at2"/>
<dbReference type="SUPFAM" id="SSF54637">
    <property type="entry name" value="Thioesterase/thiol ester dehydrase-isomerase"/>
    <property type="match status" value="1"/>
</dbReference>
<dbReference type="PANTHER" id="PTHR31793">
    <property type="entry name" value="4-HYDROXYBENZOYL-COA THIOESTERASE FAMILY MEMBER"/>
    <property type="match status" value="1"/>
</dbReference>
<dbReference type="Proteomes" id="UP000321933">
    <property type="component" value="Unassembled WGS sequence"/>
</dbReference>
<sequence>MNQTALETENPAVAANRNPAMAAPFIGLRISVPAEWIDINGHMNATRYGLAVYDAHVNFTEALGLGEAYVQATGCGKAVLESHLIYEREASLDDELEIRSWLLAVDTKRLHFFHEMVNLTRGFRTAAAEQVDIHIDLAARRSCMFSPAMYTQLQAVVSHHLAQPQPQGVGSRIRPPGNLWRDNH</sequence>
<keyword evidence="3" id="KW-1185">Reference proteome</keyword>
<gene>
    <name evidence="2" type="ORF">FVW59_00360</name>
</gene>
<evidence type="ECO:0000256" key="1">
    <source>
        <dbReference type="SAM" id="MobiDB-lite"/>
    </source>
</evidence>
<dbReference type="AlphaFoldDB" id="A0A5C9A5C3"/>
<dbReference type="InterPro" id="IPR050563">
    <property type="entry name" value="4-hydroxybenzoyl-CoA_TE"/>
</dbReference>
<proteinExistence type="predicted"/>
<feature type="region of interest" description="Disordered" evidence="1">
    <location>
        <begin position="164"/>
        <end position="184"/>
    </location>
</feature>
<dbReference type="PANTHER" id="PTHR31793:SF2">
    <property type="entry name" value="BLR1345 PROTEIN"/>
    <property type="match status" value="1"/>
</dbReference>